<dbReference type="AlphaFoldDB" id="G2GMM6"/>
<evidence type="ECO:0000313" key="1">
    <source>
        <dbReference type="EMBL" id="EGX55241.1"/>
    </source>
</evidence>
<dbReference type="EMBL" id="AGBF01000250">
    <property type="protein sequence ID" value="EGX55241.1"/>
    <property type="molecule type" value="Genomic_DNA"/>
</dbReference>
<sequence length="62" mass="6693">MAKPLATGDWAVFLKELHGFFEACGEDVDEALAAHFGFDTAVDWITAGLELATEHLQPSTSN</sequence>
<gene>
    <name evidence="1" type="ORF">SZN_33901</name>
</gene>
<protein>
    <submittedName>
        <fullName evidence="1">Uncharacterized protein</fullName>
    </submittedName>
</protein>
<keyword evidence="2" id="KW-1185">Reference proteome</keyword>
<reference evidence="1 2" key="1">
    <citation type="submission" date="2011-08" db="EMBL/GenBank/DDBJ databases">
        <authorList>
            <person name="Lin Y."/>
            <person name="Hao X."/>
            <person name="Johnstone L."/>
            <person name="Miller S.J."/>
            <person name="Wei G."/>
            <person name="Rensing C."/>
        </authorList>
    </citation>
    <scope>NUCLEOTIDE SEQUENCE [LARGE SCALE GENOMIC DNA]</scope>
    <source>
        <strain evidence="1 2">K42</strain>
    </source>
</reference>
<dbReference type="OrthoDB" id="9990751at2"/>
<accession>G2GMM6</accession>
<dbReference type="RefSeq" id="WP_007503838.1">
    <property type="nucleotide sequence ID" value="NZ_AGBF01000250.1"/>
</dbReference>
<dbReference type="Proteomes" id="UP000004217">
    <property type="component" value="Unassembled WGS sequence"/>
</dbReference>
<organism evidence="1 2">
    <name type="scientific">Streptomyces zinciresistens K42</name>
    <dbReference type="NCBI Taxonomy" id="700597"/>
    <lineage>
        <taxon>Bacteria</taxon>
        <taxon>Bacillati</taxon>
        <taxon>Actinomycetota</taxon>
        <taxon>Actinomycetes</taxon>
        <taxon>Kitasatosporales</taxon>
        <taxon>Streptomycetaceae</taxon>
        <taxon>Streptomyces</taxon>
    </lineage>
</organism>
<evidence type="ECO:0000313" key="2">
    <source>
        <dbReference type="Proteomes" id="UP000004217"/>
    </source>
</evidence>
<name>G2GMM6_9ACTN</name>
<proteinExistence type="predicted"/>
<comment type="caution">
    <text evidence="1">The sequence shown here is derived from an EMBL/GenBank/DDBJ whole genome shotgun (WGS) entry which is preliminary data.</text>
</comment>
<dbReference type="PATRIC" id="fig|700597.3.peg.6623"/>